<protein>
    <submittedName>
        <fullName evidence="4">Outer membrane efflux protein</fullName>
    </submittedName>
</protein>
<keyword evidence="2" id="KW-0175">Coiled coil</keyword>
<dbReference type="AlphaFoldDB" id="B1ZRV6"/>
<feature type="coiled-coil region" evidence="2">
    <location>
        <begin position="353"/>
        <end position="382"/>
    </location>
</feature>
<proteinExistence type="inferred from homology"/>
<dbReference type="Proteomes" id="UP000007013">
    <property type="component" value="Chromosome"/>
</dbReference>
<organism evidence="4 5">
    <name type="scientific">Opitutus terrae (strain DSM 11246 / JCM 15787 / PB90-1)</name>
    <dbReference type="NCBI Taxonomy" id="452637"/>
    <lineage>
        <taxon>Bacteria</taxon>
        <taxon>Pseudomonadati</taxon>
        <taxon>Verrucomicrobiota</taxon>
        <taxon>Opitutia</taxon>
        <taxon>Opitutales</taxon>
        <taxon>Opitutaceae</taxon>
        <taxon>Opitutus</taxon>
    </lineage>
</organism>
<keyword evidence="3" id="KW-0732">Signal</keyword>
<feature type="signal peptide" evidence="3">
    <location>
        <begin position="1"/>
        <end position="21"/>
    </location>
</feature>
<sequence length="461" mass="51198">MLLLLLCFLSGLPARAMDAWAAPVPTVAQRYVDEALRQNLALQAQALDLAEARARLAEVSGALQPRLDLVARYSMADGGRTIDIPVGDLLNGVYRTLNEYLLTQGRAPAFPQLENQAIPLLRAREQETKLRLVQPLYRPELTRGIAAARAAAESRDAQLAAYRRELRLAVLTAYHTYLQAETAVEILDSATAVTAEAVRTNRLLAEVDKVTEDRVLRAEADELAVRQQRVEAERDRNAARAYFNFLLNRPLATEIERASEAELQALVQTLTGAELPSLATDRREELLALQRRVQATEAAEQSAAAKLRPTLALAVEGGVQGTEYRTGGGNNFVQGSLVAEWNLWDGRQRRSELEQARITRRRAELEQDVVRQQLALQLQRAQDDYRAAWAAYQSAERRGAAATRAFEIVAQREREGMVAQLSFLDARNERTRADLNRAITQHRLFIAAAALDRAAALSPLP</sequence>
<dbReference type="InterPro" id="IPR010131">
    <property type="entry name" value="MdtP/NodT-like"/>
</dbReference>
<dbReference type="GO" id="GO:0015562">
    <property type="term" value="F:efflux transmembrane transporter activity"/>
    <property type="evidence" value="ECO:0007669"/>
    <property type="project" value="InterPro"/>
</dbReference>
<dbReference type="OrthoDB" id="13803at2"/>
<dbReference type="Gene3D" id="1.20.1600.10">
    <property type="entry name" value="Outer membrane efflux proteins (OEP)"/>
    <property type="match status" value="1"/>
</dbReference>
<dbReference type="InterPro" id="IPR003423">
    <property type="entry name" value="OMP_efflux"/>
</dbReference>
<reference evidence="4 5" key="1">
    <citation type="journal article" date="2011" name="J. Bacteriol.">
        <title>Genome sequence of the verrucomicrobium Opitutus terrae PB90-1, an abundant inhabitant of rice paddy soil ecosystems.</title>
        <authorList>
            <person name="van Passel M.W."/>
            <person name="Kant R."/>
            <person name="Palva A."/>
            <person name="Copeland A."/>
            <person name="Lucas S."/>
            <person name="Lapidus A."/>
            <person name="Glavina del Rio T."/>
            <person name="Pitluck S."/>
            <person name="Goltsman E."/>
            <person name="Clum A."/>
            <person name="Sun H."/>
            <person name="Schmutz J."/>
            <person name="Larimer F.W."/>
            <person name="Land M.L."/>
            <person name="Hauser L."/>
            <person name="Kyrpides N."/>
            <person name="Mikhailova N."/>
            <person name="Richardson P.P."/>
            <person name="Janssen P.H."/>
            <person name="de Vos W.M."/>
            <person name="Smidt H."/>
        </authorList>
    </citation>
    <scope>NUCLEOTIDE SEQUENCE [LARGE SCALE GENOMIC DNA]</scope>
    <source>
        <strain evidence="5">DSM 11246 / JCM 15787 / PB90-1</strain>
    </source>
</reference>
<dbReference type="eggNOG" id="COG1538">
    <property type="taxonomic scope" value="Bacteria"/>
</dbReference>
<accession>B1ZRV6</accession>
<keyword evidence="5" id="KW-1185">Reference proteome</keyword>
<evidence type="ECO:0000256" key="3">
    <source>
        <dbReference type="SAM" id="SignalP"/>
    </source>
</evidence>
<dbReference type="PANTHER" id="PTHR30203">
    <property type="entry name" value="OUTER MEMBRANE CATION EFFLUX PROTEIN"/>
    <property type="match status" value="1"/>
</dbReference>
<evidence type="ECO:0000256" key="2">
    <source>
        <dbReference type="SAM" id="Coils"/>
    </source>
</evidence>
<dbReference type="EMBL" id="CP001032">
    <property type="protein sequence ID" value="ACB73799.1"/>
    <property type="molecule type" value="Genomic_DNA"/>
</dbReference>
<dbReference type="Pfam" id="PF02321">
    <property type="entry name" value="OEP"/>
    <property type="match status" value="1"/>
</dbReference>
<gene>
    <name evidence="4" type="ordered locus">Oter_0509</name>
</gene>
<dbReference type="KEGG" id="ote:Oter_0509"/>
<dbReference type="HOGENOM" id="CLU_012817_10_3_0"/>
<dbReference type="SUPFAM" id="SSF56954">
    <property type="entry name" value="Outer membrane efflux proteins (OEP)"/>
    <property type="match status" value="1"/>
</dbReference>
<evidence type="ECO:0000313" key="4">
    <source>
        <dbReference type="EMBL" id="ACB73799.1"/>
    </source>
</evidence>
<name>B1ZRV6_OPITP</name>
<dbReference type="STRING" id="452637.Oter_0509"/>
<comment type="similarity">
    <text evidence="1">Belongs to the outer membrane factor (OMF) (TC 1.B.17) family.</text>
</comment>
<dbReference type="RefSeq" id="WP_012373337.1">
    <property type="nucleotide sequence ID" value="NC_010571.1"/>
</dbReference>
<evidence type="ECO:0000256" key="1">
    <source>
        <dbReference type="ARBA" id="ARBA00007613"/>
    </source>
</evidence>
<feature type="chain" id="PRO_5002774403" evidence="3">
    <location>
        <begin position="22"/>
        <end position="461"/>
    </location>
</feature>
<evidence type="ECO:0000313" key="5">
    <source>
        <dbReference type="Proteomes" id="UP000007013"/>
    </source>
</evidence>